<reference evidence="2" key="1">
    <citation type="submission" date="2020-01" db="EMBL/GenBank/DDBJ databases">
        <authorList>
            <consortium name="DOE Joint Genome Institute"/>
            <person name="Haridas S."/>
            <person name="Albert R."/>
            <person name="Binder M."/>
            <person name="Bloem J."/>
            <person name="Labutti K."/>
            <person name="Salamov A."/>
            <person name="Andreopoulos B."/>
            <person name="Baker S.E."/>
            <person name="Barry K."/>
            <person name="Bills G."/>
            <person name="Bluhm B.H."/>
            <person name="Cannon C."/>
            <person name="Castanera R."/>
            <person name="Culley D.E."/>
            <person name="Daum C."/>
            <person name="Ezra D."/>
            <person name="Gonzalez J.B."/>
            <person name="Henrissat B."/>
            <person name="Kuo A."/>
            <person name="Liang C."/>
            <person name="Lipzen A."/>
            <person name="Lutzoni F."/>
            <person name="Magnuson J."/>
            <person name="Mondo S."/>
            <person name="Nolan M."/>
            <person name="Ohm R."/>
            <person name="Pangilinan J."/>
            <person name="Park H.-J."/>
            <person name="Ramirez L."/>
            <person name="Alfaro M."/>
            <person name="Sun H."/>
            <person name="Tritt A."/>
            <person name="Yoshinaga Y."/>
            <person name="Zwiers L.-H."/>
            <person name="Turgeon B.G."/>
            <person name="Goodwin S.B."/>
            <person name="Spatafora J.W."/>
            <person name="Crous P.W."/>
            <person name="Grigoriev I.V."/>
        </authorList>
    </citation>
    <scope>NUCLEOTIDE SEQUENCE</scope>
    <source>
        <strain evidence="2">IPT5</strain>
    </source>
</reference>
<gene>
    <name evidence="2" type="ORF">T440DRAFT_229745</name>
</gene>
<proteinExistence type="predicted"/>
<dbReference type="AlphaFoldDB" id="A0A6A7AWC6"/>
<dbReference type="Proteomes" id="UP000799423">
    <property type="component" value="Unassembled WGS sequence"/>
</dbReference>
<protein>
    <submittedName>
        <fullName evidence="2">Uncharacterized protein</fullName>
    </submittedName>
</protein>
<sequence length="99" mass="10479">MSCSWRNRTQTDVVVLATHHHGASAQSLCCASGTGDVVGAHTVVPCVGATVPETMRDKGAVRLCSPPARPREVPSSARSTQRDRRCRLPLGKGRSGPCQ</sequence>
<evidence type="ECO:0000313" key="2">
    <source>
        <dbReference type="EMBL" id="KAF2846428.1"/>
    </source>
</evidence>
<organism evidence="2 3">
    <name type="scientific">Plenodomus tracheiphilus IPT5</name>
    <dbReference type="NCBI Taxonomy" id="1408161"/>
    <lineage>
        <taxon>Eukaryota</taxon>
        <taxon>Fungi</taxon>
        <taxon>Dikarya</taxon>
        <taxon>Ascomycota</taxon>
        <taxon>Pezizomycotina</taxon>
        <taxon>Dothideomycetes</taxon>
        <taxon>Pleosporomycetidae</taxon>
        <taxon>Pleosporales</taxon>
        <taxon>Pleosporineae</taxon>
        <taxon>Leptosphaeriaceae</taxon>
        <taxon>Plenodomus</taxon>
    </lineage>
</organism>
<evidence type="ECO:0000313" key="3">
    <source>
        <dbReference type="Proteomes" id="UP000799423"/>
    </source>
</evidence>
<name>A0A6A7AWC6_9PLEO</name>
<feature type="region of interest" description="Disordered" evidence="1">
    <location>
        <begin position="60"/>
        <end position="99"/>
    </location>
</feature>
<accession>A0A6A7AWC6</accession>
<dbReference type="EMBL" id="MU006335">
    <property type="protein sequence ID" value="KAF2846428.1"/>
    <property type="molecule type" value="Genomic_DNA"/>
</dbReference>
<evidence type="ECO:0000256" key="1">
    <source>
        <dbReference type="SAM" id="MobiDB-lite"/>
    </source>
</evidence>
<keyword evidence="3" id="KW-1185">Reference proteome</keyword>